<dbReference type="SUPFAM" id="SSF51197">
    <property type="entry name" value="Clavaminate synthase-like"/>
    <property type="match status" value="1"/>
</dbReference>
<accession>A0A9P4TJ11</accession>
<keyword evidence="7" id="KW-0472">Membrane</keyword>
<keyword evidence="10" id="KW-1185">Reference proteome</keyword>
<evidence type="ECO:0000259" key="8">
    <source>
        <dbReference type="Pfam" id="PF02668"/>
    </source>
</evidence>
<dbReference type="PANTHER" id="PTHR43779">
    <property type="entry name" value="DIOXYGENASE RV0097-RELATED"/>
    <property type="match status" value="1"/>
</dbReference>
<dbReference type="InterPro" id="IPR051178">
    <property type="entry name" value="TfdA_dioxygenase"/>
</dbReference>
<dbReference type="AlphaFoldDB" id="A0A9P4TJ11"/>
<evidence type="ECO:0000256" key="6">
    <source>
        <dbReference type="ARBA" id="ARBA00023004"/>
    </source>
</evidence>
<evidence type="ECO:0000313" key="10">
    <source>
        <dbReference type="Proteomes" id="UP000801428"/>
    </source>
</evidence>
<dbReference type="Proteomes" id="UP000801428">
    <property type="component" value="Unassembled WGS sequence"/>
</dbReference>
<dbReference type="GO" id="GO:0016020">
    <property type="term" value="C:membrane"/>
    <property type="evidence" value="ECO:0007669"/>
    <property type="project" value="InterPro"/>
</dbReference>
<keyword evidence="7" id="KW-0812">Transmembrane</keyword>
<organism evidence="9 10">
    <name type="scientific">Curvularia kusanoi</name>
    <name type="common">Cochliobolus kusanoi</name>
    <dbReference type="NCBI Taxonomy" id="90978"/>
    <lineage>
        <taxon>Eukaryota</taxon>
        <taxon>Fungi</taxon>
        <taxon>Dikarya</taxon>
        <taxon>Ascomycota</taxon>
        <taxon>Pezizomycotina</taxon>
        <taxon>Dothideomycetes</taxon>
        <taxon>Pleosporomycetidae</taxon>
        <taxon>Pleosporales</taxon>
        <taxon>Pleosporineae</taxon>
        <taxon>Pleosporaceae</taxon>
        <taxon>Curvularia</taxon>
    </lineage>
</organism>
<dbReference type="PANTHER" id="PTHR43779:SF2">
    <property type="entry name" value="ALPHA-KETOGLUTARATE-DEPENDENT XANTHINE DIOXYGENASE XAN1"/>
    <property type="match status" value="1"/>
</dbReference>
<keyword evidence="5" id="KW-0560">Oxidoreductase</keyword>
<dbReference type="GO" id="GO:0051213">
    <property type="term" value="F:dioxygenase activity"/>
    <property type="evidence" value="ECO:0007669"/>
    <property type="project" value="UniProtKB-KW"/>
</dbReference>
<feature type="transmembrane region" description="Helical" evidence="7">
    <location>
        <begin position="607"/>
        <end position="633"/>
    </location>
</feature>
<reference evidence="9" key="1">
    <citation type="submission" date="2019-04" db="EMBL/GenBank/DDBJ databases">
        <title>Sequencing of skin fungus with MAO and IRED activity.</title>
        <authorList>
            <person name="Marsaioli A.J."/>
            <person name="Bonatto J.M.C."/>
            <person name="Reis Junior O."/>
        </authorList>
    </citation>
    <scope>NUCLEOTIDE SEQUENCE</scope>
    <source>
        <strain evidence="9">30M1</strain>
    </source>
</reference>
<feature type="transmembrane region" description="Helical" evidence="7">
    <location>
        <begin position="509"/>
        <end position="531"/>
    </location>
</feature>
<proteinExistence type="inferred from homology"/>
<feature type="domain" description="TauD/TfdA-like" evidence="8">
    <location>
        <begin position="18"/>
        <end position="357"/>
    </location>
</feature>
<dbReference type="InterPro" id="IPR042098">
    <property type="entry name" value="TauD-like_sf"/>
</dbReference>
<keyword evidence="4" id="KW-0223">Dioxygenase</keyword>
<dbReference type="InterPro" id="IPR003819">
    <property type="entry name" value="TauD/TfdA-like"/>
</dbReference>
<comment type="cofactor">
    <cofactor evidence="1">
        <name>Fe(2+)</name>
        <dbReference type="ChEBI" id="CHEBI:29033"/>
    </cofactor>
</comment>
<evidence type="ECO:0000256" key="1">
    <source>
        <dbReference type="ARBA" id="ARBA00001954"/>
    </source>
</evidence>
<name>A0A9P4TJ11_CURKU</name>
<evidence type="ECO:0000313" key="9">
    <source>
        <dbReference type="EMBL" id="KAF3005153.1"/>
    </source>
</evidence>
<comment type="similarity">
    <text evidence="2">Belongs to the TfdA dioxygenase family.</text>
</comment>
<evidence type="ECO:0000256" key="2">
    <source>
        <dbReference type="ARBA" id="ARBA00005896"/>
    </source>
</evidence>
<evidence type="ECO:0000256" key="4">
    <source>
        <dbReference type="ARBA" id="ARBA00022964"/>
    </source>
</evidence>
<sequence length="639" mass="70360">MSSIQITPVVQSIQSRRNIGAIATNVDVNNLTEQDWKVIHDGLYTHSVLVLKNQAHATPKAQFELTQRFDPSCSAYGHGKTLDAKRSILHPDLKTIPHQPQVQVIGNGFVEEFEGLQNITLKHPHHKTFHKTAIPDADDLDFTRFYRWHIDAALYDLQPPRVTSLMAVKVPKGRTQTLRYDDGSGDELQVPLGTTAFVSGYTMYDILSESEKEFARTTQVEYAAHPYIWMSSAKSRSTGLGLESDGLELPANELPPVDESKIMKLPMLWKNPLTGKLALQIHPSAVRKLHLKDGSVVDDLRTVREIVYKLQRPGIAPDLVYCHDWEEGDLVLFNNQGTIHSVVGAFAPDEVRVFRQCNLASSTPPEGPDGAPHEAAWAQPLRMIPFLGYHHVLMILIAIAIILLSLLLAGCSSTSPLIPGIFLISLWYEKYTPTYSTEQVDPGVTQAIANIVGNAQLGVRVGYFGICINRDAGGYICSNNATALVENLSMDQDPLNLVWVAATFKDAVVFPYLLIVALILAFFTFILLATFPGWHEERDERTGSDVDVKPFPSRPVSQVALALIFISSIFVLVSVLWQHTASVAAATIAQDLGNGSVKSGVGTSAMVLGWFGFVLLIIVTIGLLVMIISIVVLDRLTDD</sequence>
<gene>
    <name evidence="9" type="ORF">E8E13_010502</name>
</gene>
<dbReference type="Gene3D" id="3.60.130.10">
    <property type="entry name" value="Clavaminate synthase-like"/>
    <property type="match status" value="1"/>
</dbReference>
<dbReference type="EMBL" id="SWKU01000007">
    <property type="protein sequence ID" value="KAF3005153.1"/>
    <property type="molecule type" value="Genomic_DNA"/>
</dbReference>
<dbReference type="OrthoDB" id="3550957at2759"/>
<dbReference type="GO" id="GO:0046872">
    <property type="term" value="F:metal ion binding"/>
    <property type="evidence" value="ECO:0007669"/>
    <property type="project" value="UniProtKB-KW"/>
</dbReference>
<comment type="caution">
    <text evidence="9">The sequence shown here is derived from an EMBL/GenBank/DDBJ whole genome shotgun (WGS) entry which is preliminary data.</text>
</comment>
<protein>
    <recommendedName>
        <fullName evidence="8">TauD/TfdA-like domain-containing protein</fullName>
    </recommendedName>
</protein>
<keyword evidence="7" id="KW-1133">Transmembrane helix</keyword>
<dbReference type="Pfam" id="PF02668">
    <property type="entry name" value="TauD"/>
    <property type="match status" value="1"/>
</dbReference>
<evidence type="ECO:0000256" key="3">
    <source>
        <dbReference type="ARBA" id="ARBA00022723"/>
    </source>
</evidence>
<evidence type="ECO:0000256" key="5">
    <source>
        <dbReference type="ARBA" id="ARBA00023002"/>
    </source>
</evidence>
<keyword evidence="6" id="KW-0408">Iron</keyword>
<feature type="transmembrane region" description="Helical" evidence="7">
    <location>
        <begin position="559"/>
        <end position="577"/>
    </location>
</feature>
<feature type="transmembrane region" description="Helical" evidence="7">
    <location>
        <begin position="392"/>
        <end position="418"/>
    </location>
</feature>
<dbReference type="Pfam" id="PF12351">
    <property type="entry name" value="Fig1"/>
    <property type="match status" value="1"/>
</dbReference>
<dbReference type="InterPro" id="IPR033481">
    <property type="entry name" value="Dni1/Fig1"/>
</dbReference>
<evidence type="ECO:0000256" key="7">
    <source>
        <dbReference type="SAM" id="Phobius"/>
    </source>
</evidence>
<keyword evidence="3" id="KW-0479">Metal-binding</keyword>